<name>A0A2T3B7P6_AMORE</name>
<evidence type="ECO:0000313" key="2">
    <source>
        <dbReference type="Proteomes" id="UP000241818"/>
    </source>
</evidence>
<reference evidence="1 2" key="1">
    <citation type="journal article" date="2018" name="New Phytol.">
        <title>Comparative genomics and transcriptomics depict ericoid mycorrhizal fungi as versatile saprotrophs and plant mutualists.</title>
        <authorList>
            <person name="Martino E."/>
            <person name="Morin E."/>
            <person name="Grelet G.A."/>
            <person name="Kuo A."/>
            <person name="Kohler A."/>
            <person name="Daghino S."/>
            <person name="Barry K.W."/>
            <person name="Cichocki N."/>
            <person name="Clum A."/>
            <person name="Dockter R.B."/>
            <person name="Hainaut M."/>
            <person name="Kuo R.C."/>
            <person name="LaButti K."/>
            <person name="Lindahl B.D."/>
            <person name="Lindquist E.A."/>
            <person name="Lipzen A."/>
            <person name="Khouja H.R."/>
            <person name="Magnuson J."/>
            <person name="Murat C."/>
            <person name="Ohm R.A."/>
            <person name="Singer S.W."/>
            <person name="Spatafora J.W."/>
            <person name="Wang M."/>
            <person name="Veneault-Fourrey C."/>
            <person name="Henrissat B."/>
            <person name="Grigoriev I.V."/>
            <person name="Martin F.M."/>
            <person name="Perotto S."/>
        </authorList>
    </citation>
    <scope>NUCLEOTIDE SEQUENCE [LARGE SCALE GENOMIC DNA]</scope>
    <source>
        <strain evidence="1 2">ATCC 22711</strain>
    </source>
</reference>
<dbReference type="AlphaFoldDB" id="A0A2T3B7P6"/>
<evidence type="ECO:0000313" key="1">
    <source>
        <dbReference type="EMBL" id="PSS22861.1"/>
    </source>
</evidence>
<keyword evidence="2" id="KW-1185">Reference proteome</keyword>
<accession>A0A2T3B7P6</accession>
<dbReference type="Proteomes" id="UP000241818">
    <property type="component" value="Unassembled WGS sequence"/>
</dbReference>
<dbReference type="GeneID" id="36572504"/>
<dbReference type="EMBL" id="KZ679008">
    <property type="protein sequence ID" value="PSS22861.1"/>
    <property type="molecule type" value="Genomic_DNA"/>
</dbReference>
<organism evidence="1 2">
    <name type="scientific">Amorphotheca resinae ATCC 22711</name>
    <dbReference type="NCBI Taxonomy" id="857342"/>
    <lineage>
        <taxon>Eukaryota</taxon>
        <taxon>Fungi</taxon>
        <taxon>Dikarya</taxon>
        <taxon>Ascomycota</taxon>
        <taxon>Pezizomycotina</taxon>
        <taxon>Leotiomycetes</taxon>
        <taxon>Helotiales</taxon>
        <taxon>Amorphothecaceae</taxon>
        <taxon>Amorphotheca</taxon>
    </lineage>
</organism>
<dbReference type="RefSeq" id="XP_024722907.1">
    <property type="nucleotide sequence ID" value="XM_024864423.1"/>
</dbReference>
<sequence length="54" mass="5761">MGTSQGTADLIHPCTHHHARTYNVRDKGGKGGVMLSGDHIVSSIVIIMITTTML</sequence>
<protein>
    <submittedName>
        <fullName evidence="1">Uncharacterized protein</fullName>
    </submittedName>
</protein>
<gene>
    <name evidence="1" type="ORF">M430DRAFT_210361</name>
</gene>
<proteinExistence type="predicted"/>
<dbReference type="InParanoid" id="A0A2T3B7P6"/>